<sequence length="70" mass="8427">MGNTTCCENNPCNNTDLFDMNMRLYNRQNRIHRDNQKFENTLLKKKWFVLSEKNFRVVYDEDVAKAMVYG</sequence>
<gene>
    <name evidence="1" type="ORF">METZ01_LOCUS110325</name>
</gene>
<accession>A0A381WYZ4</accession>
<protein>
    <submittedName>
        <fullName evidence="1">Uncharacterized protein</fullName>
    </submittedName>
</protein>
<proteinExistence type="predicted"/>
<dbReference type="EMBL" id="UINC01013272">
    <property type="protein sequence ID" value="SVA57471.1"/>
    <property type="molecule type" value="Genomic_DNA"/>
</dbReference>
<reference evidence="1" key="1">
    <citation type="submission" date="2018-05" db="EMBL/GenBank/DDBJ databases">
        <authorList>
            <person name="Lanie J.A."/>
            <person name="Ng W.-L."/>
            <person name="Kazmierczak K.M."/>
            <person name="Andrzejewski T.M."/>
            <person name="Davidsen T.M."/>
            <person name="Wayne K.J."/>
            <person name="Tettelin H."/>
            <person name="Glass J.I."/>
            <person name="Rusch D."/>
            <person name="Podicherti R."/>
            <person name="Tsui H.-C.T."/>
            <person name="Winkler M.E."/>
        </authorList>
    </citation>
    <scope>NUCLEOTIDE SEQUENCE</scope>
</reference>
<name>A0A381WYZ4_9ZZZZ</name>
<organism evidence="1">
    <name type="scientific">marine metagenome</name>
    <dbReference type="NCBI Taxonomy" id="408172"/>
    <lineage>
        <taxon>unclassified sequences</taxon>
        <taxon>metagenomes</taxon>
        <taxon>ecological metagenomes</taxon>
    </lineage>
</organism>
<dbReference type="AlphaFoldDB" id="A0A381WYZ4"/>
<evidence type="ECO:0000313" key="1">
    <source>
        <dbReference type="EMBL" id="SVA57471.1"/>
    </source>
</evidence>